<evidence type="ECO:0000313" key="2">
    <source>
        <dbReference type="Proteomes" id="UP001286376"/>
    </source>
</evidence>
<dbReference type="EMBL" id="JAOTNP010000024">
    <property type="protein sequence ID" value="MDV8946818.1"/>
    <property type="molecule type" value="Genomic_DNA"/>
</dbReference>
<accession>A0AAW9A0L7</accession>
<protein>
    <submittedName>
        <fullName evidence="1">Uncharacterized protein</fullName>
    </submittedName>
</protein>
<gene>
    <name evidence="1" type="ORF">NX099_05275</name>
</gene>
<organism evidence="1 2">
    <name type="scientific">Limosilactobacillus reuteri</name>
    <name type="common">Lactobacillus reuteri</name>
    <dbReference type="NCBI Taxonomy" id="1598"/>
    <lineage>
        <taxon>Bacteria</taxon>
        <taxon>Bacillati</taxon>
        <taxon>Bacillota</taxon>
        <taxon>Bacilli</taxon>
        <taxon>Lactobacillales</taxon>
        <taxon>Lactobacillaceae</taxon>
        <taxon>Limosilactobacillus</taxon>
    </lineage>
</organism>
<dbReference type="Proteomes" id="UP001286376">
    <property type="component" value="Unassembled WGS sequence"/>
</dbReference>
<reference evidence="1 2" key="1">
    <citation type="journal article" date="2022" name="Front. Cell. Infect. Microbiol.">
        <title>The probiotic and immunomodulation effects of Limosilactobacillus reuteri RGW1 isolated from calf feces.</title>
        <authorList>
            <person name="Huang K."/>
            <person name="Shi W."/>
            <person name="Yang B."/>
            <person name="Wang J."/>
        </authorList>
    </citation>
    <scope>NUCLEOTIDE SEQUENCE [LARGE SCALE GENOMIC DNA]</scope>
    <source>
        <strain evidence="1 2">RGW1</strain>
    </source>
</reference>
<dbReference type="AlphaFoldDB" id="A0AAW9A0L7"/>
<name>A0AAW9A0L7_LIMRT</name>
<comment type="caution">
    <text evidence="1">The sequence shown here is derived from an EMBL/GenBank/DDBJ whole genome shotgun (WGS) entry which is preliminary data.</text>
</comment>
<evidence type="ECO:0000313" key="1">
    <source>
        <dbReference type="EMBL" id="MDV8946818.1"/>
    </source>
</evidence>
<proteinExistence type="predicted"/>
<sequence length="63" mass="7094">MIKVNCIYFYYERDSVLPVILAQQDGYSLVTVSELAKGLKKGTRIYVQIGDKIFATRAYGKSA</sequence>
<dbReference type="RefSeq" id="WP_216270804.1">
    <property type="nucleotide sequence ID" value="NZ_CP065540.1"/>
</dbReference>